<feature type="compositionally biased region" description="Basic and acidic residues" evidence="1">
    <location>
        <begin position="90"/>
        <end position="100"/>
    </location>
</feature>
<dbReference type="EMBL" id="ML995969">
    <property type="protein sequence ID" value="KAF2763729.1"/>
    <property type="molecule type" value="Genomic_DNA"/>
</dbReference>
<sequence length="230" mass="24838">MHCGFWLTQSDDNPLMASTQDTISHSDVVDFGRSPSPRTTPVNAASETLPAPQPQLRPNNGKTWFDNDDASLHRYSWSSFRTDRGCGGSLREDDRSRRLDSTASQQTISTTATDATARRGGRRPSPWSWEWVRRYRPELLVSGLVGGVGGASVDIETEVEAEAEAAGVGVGCDGTAGGSSEVGLQRRRRWWRWVRRVLLCGRVDDERGLGGEGRREGGKGVCCGSGGGGG</sequence>
<feature type="region of interest" description="Disordered" evidence="1">
    <location>
        <begin position="209"/>
        <end position="230"/>
    </location>
</feature>
<organism evidence="2 3">
    <name type="scientific">Teratosphaeria nubilosa</name>
    <dbReference type="NCBI Taxonomy" id="161662"/>
    <lineage>
        <taxon>Eukaryota</taxon>
        <taxon>Fungi</taxon>
        <taxon>Dikarya</taxon>
        <taxon>Ascomycota</taxon>
        <taxon>Pezizomycotina</taxon>
        <taxon>Dothideomycetes</taxon>
        <taxon>Dothideomycetidae</taxon>
        <taxon>Mycosphaerellales</taxon>
        <taxon>Teratosphaeriaceae</taxon>
        <taxon>Teratosphaeria</taxon>
    </lineage>
</organism>
<feature type="compositionally biased region" description="Low complexity" evidence="1">
    <location>
        <begin position="101"/>
        <end position="115"/>
    </location>
</feature>
<evidence type="ECO:0000256" key="1">
    <source>
        <dbReference type="SAM" id="MobiDB-lite"/>
    </source>
</evidence>
<dbReference type="AlphaFoldDB" id="A0A6G1KTY6"/>
<accession>A0A6G1KTY6</accession>
<protein>
    <submittedName>
        <fullName evidence="2">Uncharacterized protein</fullName>
    </submittedName>
</protein>
<feature type="region of interest" description="Disordered" evidence="1">
    <location>
        <begin position="29"/>
        <end position="62"/>
    </location>
</feature>
<feature type="compositionally biased region" description="Polar residues" evidence="1">
    <location>
        <begin position="36"/>
        <end position="46"/>
    </location>
</feature>
<gene>
    <name evidence="2" type="ORF">EJ03DRAFT_379181</name>
</gene>
<name>A0A6G1KTY6_9PEZI</name>
<evidence type="ECO:0000313" key="2">
    <source>
        <dbReference type="EMBL" id="KAF2763729.1"/>
    </source>
</evidence>
<evidence type="ECO:0000313" key="3">
    <source>
        <dbReference type="Proteomes" id="UP000799436"/>
    </source>
</evidence>
<keyword evidence="3" id="KW-1185">Reference proteome</keyword>
<reference evidence="2" key="1">
    <citation type="journal article" date="2020" name="Stud. Mycol.">
        <title>101 Dothideomycetes genomes: a test case for predicting lifestyles and emergence of pathogens.</title>
        <authorList>
            <person name="Haridas S."/>
            <person name="Albert R."/>
            <person name="Binder M."/>
            <person name="Bloem J."/>
            <person name="Labutti K."/>
            <person name="Salamov A."/>
            <person name="Andreopoulos B."/>
            <person name="Baker S."/>
            <person name="Barry K."/>
            <person name="Bills G."/>
            <person name="Bluhm B."/>
            <person name="Cannon C."/>
            <person name="Castanera R."/>
            <person name="Culley D."/>
            <person name="Daum C."/>
            <person name="Ezra D."/>
            <person name="Gonzalez J."/>
            <person name="Henrissat B."/>
            <person name="Kuo A."/>
            <person name="Liang C."/>
            <person name="Lipzen A."/>
            <person name="Lutzoni F."/>
            <person name="Magnuson J."/>
            <person name="Mondo S."/>
            <person name="Nolan M."/>
            <person name="Ohm R."/>
            <person name="Pangilinan J."/>
            <person name="Park H.-J."/>
            <person name="Ramirez L."/>
            <person name="Alfaro M."/>
            <person name="Sun H."/>
            <person name="Tritt A."/>
            <person name="Yoshinaga Y."/>
            <person name="Zwiers L.-H."/>
            <person name="Turgeon B."/>
            <person name="Goodwin S."/>
            <person name="Spatafora J."/>
            <person name="Crous P."/>
            <person name="Grigoriev I."/>
        </authorList>
    </citation>
    <scope>NUCLEOTIDE SEQUENCE</scope>
    <source>
        <strain evidence="2">CBS 116005</strain>
    </source>
</reference>
<feature type="compositionally biased region" description="Gly residues" evidence="1">
    <location>
        <begin position="219"/>
        <end position="230"/>
    </location>
</feature>
<dbReference type="Proteomes" id="UP000799436">
    <property type="component" value="Unassembled WGS sequence"/>
</dbReference>
<feature type="region of interest" description="Disordered" evidence="1">
    <location>
        <begin position="81"/>
        <end position="124"/>
    </location>
</feature>
<feature type="compositionally biased region" description="Basic and acidic residues" evidence="1">
    <location>
        <begin position="209"/>
        <end position="218"/>
    </location>
</feature>
<proteinExistence type="predicted"/>